<dbReference type="OrthoDB" id="9839166at2"/>
<protein>
    <submittedName>
        <fullName evidence="2">Uncharacterized protein</fullName>
    </submittedName>
</protein>
<keyword evidence="1" id="KW-0472">Membrane</keyword>
<dbReference type="STRING" id="287098.SAMN05421665_1621"/>
<sequence length="123" mass="13115">MQEWLAYLAAFGIALASAAGGYFVGFGVVMSNSGFDMAGFFAVVILMPLAVALAVFVVSFAAFSDRWLGWTNSVIAAAFTGITALVCFTLIIQDVLNEVPAVILLVLILFFGGRYLVKRASFD</sequence>
<feature type="transmembrane region" description="Helical" evidence="1">
    <location>
        <begin position="74"/>
        <end position="93"/>
    </location>
</feature>
<dbReference type="RefSeq" id="WP_076659109.1">
    <property type="nucleotide sequence ID" value="NZ_FTPR01000001.1"/>
</dbReference>
<evidence type="ECO:0000313" key="3">
    <source>
        <dbReference type="Proteomes" id="UP000186997"/>
    </source>
</evidence>
<keyword evidence="1" id="KW-1133">Transmembrane helix</keyword>
<name>A0A1R3X084_9RHOB</name>
<accession>A0A1R3X084</accession>
<gene>
    <name evidence="2" type="ORF">SAMN05421665_1621</name>
</gene>
<feature type="transmembrane region" description="Helical" evidence="1">
    <location>
        <begin position="99"/>
        <end position="117"/>
    </location>
</feature>
<reference evidence="3" key="1">
    <citation type="submission" date="2017-01" db="EMBL/GenBank/DDBJ databases">
        <authorList>
            <person name="Varghese N."/>
            <person name="Submissions S."/>
        </authorList>
    </citation>
    <scope>NUCLEOTIDE SEQUENCE [LARGE SCALE GENOMIC DNA]</scope>
    <source>
        <strain evidence="3">DSM 29591</strain>
    </source>
</reference>
<keyword evidence="1" id="KW-0812">Transmembrane</keyword>
<keyword evidence="3" id="KW-1185">Reference proteome</keyword>
<organism evidence="2 3">
    <name type="scientific">Yoonia rosea</name>
    <dbReference type="NCBI Taxonomy" id="287098"/>
    <lineage>
        <taxon>Bacteria</taxon>
        <taxon>Pseudomonadati</taxon>
        <taxon>Pseudomonadota</taxon>
        <taxon>Alphaproteobacteria</taxon>
        <taxon>Rhodobacterales</taxon>
        <taxon>Paracoccaceae</taxon>
        <taxon>Yoonia</taxon>
    </lineage>
</organism>
<dbReference type="EMBL" id="FTPR01000001">
    <property type="protein sequence ID" value="SIT83218.1"/>
    <property type="molecule type" value="Genomic_DNA"/>
</dbReference>
<evidence type="ECO:0000256" key="1">
    <source>
        <dbReference type="SAM" id="Phobius"/>
    </source>
</evidence>
<proteinExistence type="predicted"/>
<evidence type="ECO:0000313" key="2">
    <source>
        <dbReference type="EMBL" id="SIT83218.1"/>
    </source>
</evidence>
<dbReference type="AlphaFoldDB" id="A0A1R3X084"/>
<dbReference type="Proteomes" id="UP000186997">
    <property type="component" value="Unassembled WGS sequence"/>
</dbReference>
<feature type="transmembrane region" description="Helical" evidence="1">
    <location>
        <begin position="37"/>
        <end position="62"/>
    </location>
</feature>